<dbReference type="Pfam" id="PF04234">
    <property type="entry name" value="CopC"/>
    <property type="match status" value="1"/>
</dbReference>
<keyword evidence="7" id="KW-0186">Copper</keyword>
<feature type="domain" description="Copper resistance protein D" evidence="12">
    <location>
        <begin position="329"/>
        <end position="421"/>
    </location>
</feature>
<gene>
    <name evidence="13" type="ORF">GCM10011584_14750</name>
</gene>
<feature type="transmembrane region" description="Helical" evidence="9">
    <location>
        <begin position="157"/>
        <end position="179"/>
    </location>
</feature>
<evidence type="ECO:0000313" key="13">
    <source>
        <dbReference type="EMBL" id="GGO88243.1"/>
    </source>
</evidence>
<evidence type="ECO:0000256" key="7">
    <source>
        <dbReference type="ARBA" id="ARBA00023008"/>
    </source>
</evidence>
<evidence type="ECO:0000313" key="14">
    <source>
        <dbReference type="Proteomes" id="UP000655410"/>
    </source>
</evidence>
<dbReference type="PANTHER" id="PTHR34820:SF4">
    <property type="entry name" value="INNER MEMBRANE PROTEIN YEBZ"/>
    <property type="match status" value="1"/>
</dbReference>
<keyword evidence="6 9" id="KW-1133">Transmembrane helix</keyword>
<feature type="transmembrane region" description="Helical" evidence="9">
    <location>
        <begin position="299"/>
        <end position="319"/>
    </location>
</feature>
<dbReference type="InterPro" id="IPR032694">
    <property type="entry name" value="CopC/D"/>
</dbReference>
<feature type="transmembrane region" description="Helical" evidence="9">
    <location>
        <begin position="191"/>
        <end position="213"/>
    </location>
</feature>
<evidence type="ECO:0000256" key="5">
    <source>
        <dbReference type="ARBA" id="ARBA00022729"/>
    </source>
</evidence>
<dbReference type="InterPro" id="IPR008457">
    <property type="entry name" value="Cu-R_CopD_dom"/>
</dbReference>
<evidence type="ECO:0000256" key="8">
    <source>
        <dbReference type="ARBA" id="ARBA00023136"/>
    </source>
</evidence>
<keyword evidence="14" id="KW-1185">Reference proteome</keyword>
<feature type="transmembrane region" description="Helical" evidence="9">
    <location>
        <begin position="233"/>
        <end position="254"/>
    </location>
</feature>
<evidence type="ECO:0000256" key="2">
    <source>
        <dbReference type="ARBA" id="ARBA00022475"/>
    </source>
</evidence>
<accession>A0ABQ2NAG2</accession>
<comment type="subcellular location">
    <subcellularLocation>
        <location evidence="1">Cell membrane</location>
        <topology evidence="1">Multi-pass membrane protein</topology>
    </subcellularLocation>
</comment>
<protein>
    <submittedName>
        <fullName evidence="13">Transport integral membrane protein</fullName>
    </submittedName>
</protein>
<feature type="domain" description="CopC" evidence="11">
    <location>
        <begin position="36"/>
        <end position="128"/>
    </location>
</feature>
<proteinExistence type="predicted"/>
<evidence type="ECO:0000256" key="10">
    <source>
        <dbReference type="SAM" id="SignalP"/>
    </source>
</evidence>
<sequence>MTRHLRQPPRRRTPGYVVAALAALVLLLVPSPAQAHSSLISSDPVNGAVLAKPPTHATFRFDESVALGAGAVQVFDATGHRLRAPATARDTTVTVALPAALARGTYTVVWRVVSADGHPVAGSLSFSVGRPSRTVTAPDGPGGSPRSVAVLLAVNQALLYLGLFTAAGLAVFATWTATARPLPRRRALRRTAWGAGAVSLAGGVLAVPLTVVQQRGQGLEQLVAGGSWTGGGAAMHLGLAAVFAGLVLAVVTVVRRDQWPPRVVRSTAVLAVLVPACGLSLTGHSRAATPEALVMAVDVLHVVAGSAWIGGLVGLVLVLPRSRPADRAGTLSRFSAFAAGSVALLVLTGLVMAWRVLGTWELLASAYGRLLLAKVDLVLVALAYAAVNRGLIRSGATAKVGREVRVEAGLLVAVLALTAVLVNQSPRTLLTSGADRAGAASAELGADHRVQVALTPARVGPAQVVVELEDDDGKPVEPRRDPVLTLRAGDTDLGEVPLTDSGTGTWVADVVVPTSGAWTAQVSLRITRFDNPVARVPLTVAPAG</sequence>
<reference evidence="14" key="1">
    <citation type="journal article" date="2019" name="Int. J. Syst. Evol. Microbiol.">
        <title>The Global Catalogue of Microorganisms (GCM) 10K type strain sequencing project: providing services to taxonomists for standard genome sequencing and annotation.</title>
        <authorList>
            <consortium name="The Broad Institute Genomics Platform"/>
            <consortium name="The Broad Institute Genome Sequencing Center for Infectious Disease"/>
            <person name="Wu L."/>
            <person name="Ma J."/>
        </authorList>
    </citation>
    <scope>NUCLEOTIDE SEQUENCE [LARGE SCALE GENOMIC DNA]</scope>
    <source>
        <strain evidence="14">CGMCC 4.7371</strain>
    </source>
</reference>
<feature type="transmembrane region" description="Helical" evidence="9">
    <location>
        <begin position="331"/>
        <end position="354"/>
    </location>
</feature>
<dbReference type="SUPFAM" id="SSF81296">
    <property type="entry name" value="E set domains"/>
    <property type="match status" value="1"/>
</dbReference>
<feature type="signal peptide" evidence="10">
    <location>
        <begin position="1"/>
        <end position="35"/>
    </location>
</feature>
<evidence type="ECO:0000256" key="9">
    <source>
        <dbReference type="SAM" id="Phobius"/>
    </source>
</evidence>
<dbReference type="InterPro" id="IPR014756">
    <property type="entry name" value="Ig_E-set"/>
</dbReference>
<feature type="transmembrane region" description="Helical" evidence="9">
    <location>
        <begin position="266"/>
        <end position="287"/>
    </location>
</feature>
<evidence type="ECO:0000259" key="12">
    <source>
        <dbReference type="Pfam" id="PF05425"/>
    </source>
</evidence>
<dbReference type="Gene3D" id="2.60.40.1220">
    <property type="match status" value="1"/>
</dbReference>
<keyword evidence="5 10" id="KW-0732">Signal</keyword>
<name>A0ABQ2NAG2_9ACTN</name>
<evidence type="ECO:0000256" key="3">
    <source>
        <dbReference type="ARBA" id="ARBA00022692"/>
    </source>
</evidence>
<dbReference type="RefSeq" id="WP_188783377.1">
    <property type="nucleotide sequence ID" value="NZ_BMNI01000003.1"/>
</dbReference>
<dbReference type="PANTHER" id="PTHR34820">
    <property type="entry name" value="INNER MEMBRANE PROTEIN YEBZ"/>
    <property type="match status" value="1"/>
</dbReference>
<organism evidence="13 14">
    <name type="scientific">Nocardioides phosphati</name>
    <dbReference type="NCBI Taxonomy" id="1867775"/>
    <lineage>
        <taxon>Bacteria</taxon>
        <taxon>Bacillati</taxon>
        <taxon>Actinomycetota</taxon>
        <taxon>Actinomycetes</taxon>
        <taxon>Propionibacteriales</taxon>
        <taxon>Nocardioidaceae</taxon>
        <taxon>Nocardioides</taxon>
    </lineage>
</organism>
<keyword evidence="8 9" id="KW-0472">Membrane</keyword>
<dbReference type="Proteomes" id="UP000655410">
    <property type="component" value="Unassembled WGS sequence"/>
</dbReference>
<evidence type="ECO:0000256" key="1">
    <source>
        <dbReference type="ARBA" id="ARBA00004651"/>
    </source>
</evidence>
<dbReference type="InterPro" id="IPR014755">
    <property type="entry name" value="Cu-Rt/internalin_Ig-like"/>
</dbReference>
<keyword evidence="4" id="KW-0479">Metal-binding</keyword>
<dbReference type="Pfam" id="PF05425">
    <property type="entry name" value="CopD"/>
    <property type="match status" value="1"/>
</dbReference>
<keyword evidence="3 9" id="KW-0812">Transmembrane</keyword>
<comment type="caution">
    <text evidence="13">The sequence shown here is derived from an EMBL/GenBank/DDBJ whole genome shotgun (WGS) entry which is preliminary data.</text>
</comment>
<dbReference type="EMBL" id="BMNI01000003">
    <property type="protein sequence ID" value="GGO88243.1"/>
    <property type="molecule type" value="Genomic_DNA"/>
</dbReference>
<feature type="transmembrane region" description="Helical" evidence="9">
    <location>
        <begin position="366"/>
        <end position="387"/>
    </location>
</feature>
<evidence type="ECO:0000256" key="6">
    <source>
        <dbReference type="ARBA" id="ARBA00022989"/>
    </source>
</evidence>
<evidence type="ECO:0000256" key="4">
    <source>
        <dbReference type="ARBA" id="ARBA00022723"/>
    </source>
</evidence>
<dbReference type="InterPro" id="IPR007348">
    <property type="entry name" value="CopC_dom"/>
</dbReference>
<feature type="chain" id="PRO_5046219463" evidence="10">
    <location>
        <begin position="36"/>
        <end position="544"/>
    </location>
</feature>
<evidence type="ECO:0000259" key="11">
    <source>
        <dbReference type="Pfam" id="PF04234"/>
    </source>
</evidence>
<keyword evidence="2" id="KW-1003">Cell membrane</keyword>